<evidence type="ECO:0000313" key="4">
    <source>
        <dbReference type="EMBL" id="RXH38964.1"/>
    </source>
</evidence>
<reference evidence="4 5" key="1">
    <citation type="submission" date="2015-04" db="EMBL/GenBank/DDBJ databases">
        <title>Comparative genomics of rhizobia nodulating Arachis hypogaea in China.</title>
        <authorList>
            <person name="Li Y."/>
        </authorList>
    </citation>
    <scope>NUCLEOTIDE SEQUENCE [LARGE SCALE GENOMIC DNA]</scope>
    <source>
        <strain evidence="4 5">CCBAU 51787</strain>
    </source>
</reference>
<comment type="caution">
    <text evidence="4">The sequence shown here is derived from an EMBL/GenBank/DDBJ whole genome shotgun (WGS) entry which is preliminary data.</text>
</comment>
<dbReference type="PROSITE" id="PS51186">
    <property type="entry name" value="GNAT"/>
    <property type="match status" value="1"/>
</dbReference>
<evidence type="ECO:0000256" key="1">
    <source>
        <dbReference type="ARBA" id="ARBA00022679"/>
    </source>
</evidence>
<dbReference type="InterPro" id="IPR050832">
    <property type="entry name" value="Bact_Acetyltransf"/>
</dbReference>
<dbReference type="Proteomes" id="UP000290565">
    <property type="component" value="Unassembled WGS sequence"/>
</dbReference>
<dbReference type="InterPro" id="IPR000182">
    <property type="entry name" value="GNAT_dom"/>
</dbReference>
<keyword evidence="2" id="KW-0012">Acyltransferase</keyword>
<dbReference type="SUPFAM" id="SSF55729">
    <property type="entry name" value="Acyl-CoA N-acyltransferases (Nat)"/>
    <property type="match status" value="1"/>
</dbReference>
<name>A0A4V1L3S2_9BRAD</name>
<protein>
    <submittedName>
        <fullName evidence="4">Acetyltransferase</fullName>
    </submittedName>
</protein>
<organism evidence="4 5">
    <name type="scientific">Bradyrhizobium zhanjiangense</name>
    <dbReference type="NCBI Taxonomy" id="1325107"/>
    <lineage>
        <taxon>Bacteria</taxon>
        <taxon>Pseudomonadati</taxon>
        <taxon>Pseudomonadota</taxon>
        <taxon>Alphaproteobacteria</taxon>
        <taxon>Hyphomicrobiales</taxon>
        <taxon>Nitrobacteraceae</taxon>
        <taxon>Bradyrhizobium</taxon>
    </lineage>
</organism>
<dbReference type="PANTHER" id="PTHR43877">
    <property type="entry name" value="AMINOALKYLPHOSPHONATE N-ACETYLTRANSFERASE-RELATED-RELATED"/>
    <property type="match status" value="1"/>
</dbReference>
<proteinExistence type="predicted"/>
<accession>A0A4V1L3S2</accession>
<dbReference type="RefSeq" id="WP_128936955.1">
    <property type="nucleotide sequence ID" value="NZ_CP022221.1"/>
</dbReference>
<dbReference type="Gene3D" id="3.40.630.30">
    <property type="match status" value="1"/>
</dbReference>
<evidence type="ECO:0000259" key="3">
    <source>
        <dbReference type="PROSITE" id="PS51186"/>
    </source>
</evidence>
<dbReference type="Pfam" id="PF13673">
    <property type="entry name" value="Acetyltransf_10"/>
    <property type="match status" value="1"/>
</dbReference>
<sequence length="157" mass="17341">MECTIRLAREDDAADISAVILRALRETNAKDYTGEIIKRVERSFSPDAVHQLIGKRTVFVASTGSRVVGTASLDGNVVRTVFVAPDIQARGIGKRLMAEIERTARERSIPSLTVSSSITAEAFYARLGFKALRDSYHDDERTIIMERSLDDPSRSAP</sequence>
<dbReference type="AlphaFoldDB" id="A0A4V1L3S2"/>
<keyword evidence="1 4" id="KW-0808">Transferase</keyword>
<dbReference type="CDD" id="cd04301">
    <property type="entry name" value="NAT_SF"/>
    <property type="match status" value="1"/>
</dbReference>
<dbReference type="GO" id="GO:0016747">
    <property type="term" value="F:acyltransferase activity, transferring groups other than amino-acyl groups"/>
    <property type="evidence" value="ECO:0007669"/>
    <property type="project" value="InterPro"/>
</dbReference>
<evidence type="ECO:0000256" key="2">
    <source>
        <dbReference type="ARBA" id="ARBA00023315"/>
    </source>
</evidence>
<dbReference type="PANTHER" id="PTHR43877:SF1">
    <property type="entry name" value="ACETYLTRANSFERASE"/>
    <property type="match status" value="1"/>
</dbReference>
<dbReference type="InterPro" id="IPR016181">
    <property type="entry name" value="Acyl_CoA_acyltransferase"/>
</dbReference>
<gene>
    <name evidence="4" type="ORF">XH94_20710</name>
</gene>
<dbReference type="EMBL" id="LBJM01000056">
    <property type="protein sequence ID" value="RXH38964.1"/>
    <property type="molecule type" value="Genomic_DNA"/>
</dbReference>
<evidence type="ECO:0000313" key="5">
    <source>
        <dbReference type="Proteomes" id="UP000290565"/>
    </source>
</evidence>
<feature type="domain" description="N-acetyltransferase" evidence="3">
    <location>
        <begin position="3"/>
        <end position="150"/>
    </location>
</feature>